<name>A0A1J5U270_9ARCH</name>
<reference evidence="1 2" key="1">
    <citation type="submission" date="2016-08" db="EMBL/GenBank/DDBJ databases">
        <title>New Insights into Marine Group III Euryarchaeota, from dark to light.</title>
        <authorList>
            <person name="Haro-Moreno J.M."/>
            <person name="Rodriguez-Valera F."/>
            <person name="Lopez-Garcia P."/>
            <person name="Moreira D."/>
            <person name="Martin-Cuadrado A.B."/>
        </authorList>
    </citation>
    <scope>NUCLEOTIDE SEQUENCE [LARGE SCALE GENOMIC DNA]</scope>
    <source>
        <strain evidence="1">CG-Epi3</strain>
    </source>
</reference>
<organism evidence="1 2">
    <name type="scientific">Marine Group III euryarchaeote CG-Epi3</name>
    <dbReference type="NCBI Taxonomy" id="1888997"/>
    <lineage>
        <taxon>Archaea</taxon>
        <taxon>Methanobacteriati</taxon>
        <taxon>Thermoplasmatota</taxon>
        <taxon>Thermoplasmata</taxon>
        <taxon>Candidatus Thermoprofundales</taxon>
    </lineage>
</organism>
<comment type="caution">
    <text evidence="1">The sequence shown here is derived from an EMBL/GenBank/DDBJ whole genome shotgun (WGS) entry which is preliminary data.</text>
</comment>
<dbReference type="EMBL" id="MIYY01000028">
    <property type="protein sequence ID" value="OIR22877.1"/>
    <property type="molecule type" value="Genomic_DNA"/>
</dbReference>
<proteinExistence type="predicted"/>
<protein>
    <submittedName>
        <fullName evidence="1">Uncharacterized protein</fullName>
    </submittedName>
</protein>
<sequence length="232" mass="26955">MINIDEKNCGILYLSILDLKINVEKCIEVSKLSADEISNIISIPKFKKYFEKESKNELLICCKTDWITEEIAKHIKISESEYKILQEAVDEKIIDHISKYWRENGKVERDFEIRTLPEWIISEFVFVSGFATWFREKDNENETDLSDLLSNATGESVQASANIQFDKERLELISSIPTQILQKIMNINPAGKIAYRSLDMAIMKGMSEGDSEIAKKMKNSTISLNRPWWKFW</sequence>
<accession>A0A1J5U270</accession>
<dbReference type="Proteomes" id="UP000183138">
    <property type="component" value="Unassembled WGS sequence"/>
</dbReference>
<dbReference type="AlphaFoldDB" id="A0A1J5U270"/>
<evidence type="ECO:0000313" key="1">
    <source>
        <dbReference type="EMBL" id="OIR22877.1"/>
    </source>
</evidence>
<gene>
    <name evidence="1" type="ORF">BEU00_01495</name>
</gene>
<evidence type="ECO:0000313" key="2">
    <source>
        <dbReference type="Proteomes" id="UP000183138"/>
    </source>
</evidence>